<dbReference type="PANTHER" id="PTHR10091:SF0">
    <property type="entry name" value="GALACTOSE MUTAROTASE"/>
    <property type="match status" value="1"/>
</dbReference>
<dbReference type="SUPFAM" id="SSF74650">
    <property type="entry name" value="Galactose mutarotase-like"/>
    <property type="match status" value="1"/>
</dbReference>
<organism evidence="1 2">
    <name type="scientific">Ruania alba</name>
    <dbReference type="NCBI Taxonomy" id="648782"/>
    <lineage>
        <taxon>Bacteria</taxon>
        <taxon>Bacillati</taxon>
        <taxon>Actinomycetota</taxon>
        <taxon>Actinomycetes</taxon>
        <taxon>Micrococcales</taxon>
        <taxon>Ruaniaceae</taxon>
        <taxon>Ruania</taxon>
    </lineage>
</organism>
<dbReference type="GO" id="GO:0033499">
    <property type="term" value="P:galactose catabolic process via UDP-galactose, Leloir pathway"/>
    <property type="evidence" value="ECO:0007669"/>
    <property type="project" value="TreeGrafter"/>
</dbReference>
<dbReference type="InterPro" id="IPR011013">
    <property type="entry name" value="Gal_mutarotase_sf_dom"/>
</dbReference>
<evidence type="ECO:0000313" key="2">
    <source>
        <dbReference type="Proteomes" id="UP000199220"/>
    </source>
</evidence>
<dbReference type="Proteomes" id="UP000199220">
    <property type="component" value="Unassembled WGS sequence"/>
</dbReference>
<dbReference type="InterPro" id="IPR037480">
    <property type="entry name" value="YihR-like"/>
</dbReference>
<sequence>MPLTPPTGQQFQITHSGAVATVTEVGAHLREYRVADRDVVVGFPADELPPASNGAVLVPWPNRIRDGRYTWDGVDYQVPVTEPARGTALHGLASWQRWVANEHTDDAVELGIDLPPTPGYPFPLSITVRYVLSATGLQITTTATNIGAADAPYGVGFHPWLSPGPGSLDDAVLQLDATRWIPTDDRLLPTGVADLPEELDFRAPRSLGRTALDDAFVGATYDDDGLSWLRLRGSDGRTAAVWMDRTMSCWQMCTGDEVAAVAAQRTGLAAEPMSCVADAFRTGDDLVRLSPGASHTVTWGITLD</sequence>
<dbReference type="GO" id="GO:0004034">
    <property type="term" value="F:aldose 1-epimerase activity"/>
    <property type="evidence" value="ECO:0007669"/>
    <property type="project" value="TreeGrafter"/>
</dbReference>
<dbReference type="STRING" id="648782.SAMN04488554_4221"/>
<reference evidence="2" key="1">
    <citation type="submission" date="2016-10" db="EMBL/GenBank/DDBJ databases">
        <authorList>
            <person name="Varghese N."/>
            <person name="Submissions S."/>
        </authorList>
    </citation>
    <scope>NUCLEOTIDE SEQUENCE [LARGE SCALE GENOMIC DNA]</scope>
    <source>
        <strain evidence="2">DSM 21368</strain>
    </source>
</reference>
<dbReference type="GO" id="GO:0030246">
    <property type="term" value="F:carbohydrate binding"/>
    <property type="evidence" value="ECO:0007669"/>
    <property type="project" value="InterPro"/>
</dbReference>
<dbReference type="CDD" id="cd09022">
    <property type="entry name" value="Aldose_epim_Ec_YihR"/>
    <property type="match status" value="1"/>
</dbReference>
<dbReference type="InterPro" id="IPR008183">
    <property type="entry name" value="Aldose_1/G6P_1-epimerase"/>
</dbReference>
<dbReference type="RefSeq" id="WP_089775380.1">
    <property type="nucleotide sequence ID" value="NZ_FNTX01000002.1"/>
</dbReference>
<keyword evidence="2" id="KW-1185">Reference proteome</keyword>
<evidence type="ECO:0000313" key="1">
    <source>
        <dbReference type="EMBL" id="SEE99592.1"/>
    </source>
</evidence>
<dbReference type="EMBL" id="FNTX01000002">
    <property type="protein sequence ID" value="SEE99592.1"/>
    <property type="molecule type" value="Genomic_DNA"/>
</dbReference>
<dbReference type="Pfam" id="PF01263">
    <property type="entry name" value="Aldose_epim"/>
    <property type="match status" value="1"/>
</dbReference>
<dbReference type="Gene3D" id="2.70.98.10">
    <property type="match status" value="1"/>
</dbReference>
<dbReference type="InterPro" id="IPR014718">
    <property type="entry name" value="GH-type_carb-bd"/>
</dbReference>
<gene>
    <name evidence="1" type="ORF">SAMN04488554_4221</name>
</gene>
<accession>A0A1H5ND48</accession>
<protein>
    <submittedName>
        <fullName evidence="1">Aldose 1-epimerase</fullName>
    </submittedName>
</protein>
<proteinExistence type="predicted"/>
<dbReference type="GO" id="GO:0006006">
    <property type="term" value="P:glucose metabolic process"/>
    <property type="evidence" value="ECO:0007669"/>
    <property type="project" value="TreeGrafter"/>
</dbReference>
<dbReference type="OrthoDB" id="4739604at2"/>
<dbReference type="PANTHER" id="PTHR10091">
    <property type="entry name" value="ALDOSE-1-EPIMERASE"/>
    <property type="match status" value="1"/>
</dbReference>
<dbReference type="AlphaFoldDB" id="A0A1H5ND48"/>
<name>A0A1H5ND48_9MICO</name>